<organism evidence="1 2">
    <name type="scientific">Lepeophtheirus salmonis</name>
    <name type="common">Salmon louse</name>
    <name type="synonym">Caligus salmonis</name>
    <dbReference type="NCBI Taxonomy" id="72036"/>
    <lineage>
        <taxon>Eukaryota</taxon>
        <taxon>Metazoa</taxon>
        <taxon>Ecdysozoa</taxon>
        <taxon>Arthropoda</taxon>
        <taxon>Crustacea</taxon>
        <taxon>Multicrustacea</taxon>
        <taxon>Hexanauplia</taxon>
        <taxon>Copepoda</taxon>
        <taxon>Siphonostomatoida</taxon>
        <taxon>Caligidae</taxon>
        <taxon>Lepeophtheirus</taxon>
    </lineage>
</organism>
<evidence type="ECO:0000313" key="2">
    <source>
        <dbReference type="Proteomes" id="UP000675881"/>
    </source>
</evidence>
<name>A0A817FAZ0_LEPSM</name>
<dbReference type="EMBL" id="CAJNVT010000028">
    <property type="protein sequence ID" value="CAF2742873.1"/>
    <property type="molecule type" value="Genomic_DNA"/>
</dbReference>
<gene>
    <name evidence="1" type="ORF">LSAA_141</name>
</gene>
<reference evidence="1" key="1">
    <citation type="submission" date="2021-02" db="EMBL/GenBank/DDBJ databases">
        <authorList>
            <person name="Bekaert M."/>
        </authorList>
    </citation>
    <scope>NUCLEOTIDE SEQUENCE</scope>
    <source>
        <strain evidence="1">IoA-00</strain>
    </source>
</reference>
<evidence type="ECO:0000313" key="1">
    <source>
        <dbReference type="EMBL" id="CAF2742873.1"/>
    </source>
</evidence>
<accession>A0A817FAZ0</accession>
<protein>
    <submittedName>
        <fullName evidence="1">(salmon louse) hypothetical protein</fullName>
    </submittedName>
</protein>
<keyword evidence="2" id="KW-1185">Reference proteome</keyword>
<comment type="caution">
    <text evidence="1">The sequence shown here is derived from an EMBL/GenBank/DDBJ whole genome shotgun (WGS) entry which is preliminary data.</text>
</comment>
<dbReference type="AlphaFoldDB" id="A0A817FAZ0"/>
<sequence length="160" mass="17831">MSSLRKDNISFNTTVCGVRHESFDSVRALKAHAKERHVEEYNAFKILMSFSVGGAISDSLVEKFAKAEARITLSMGISRGRAREMNNLLISLHGDISHADLEQRHRSSYKNRVSEVMADLEATASNSGERLIGDISLSLAKQEAVSHRRIHPLRQAKSQI</sequence>
<proteinExistence type="predicted"/>
<dbReference type="Proteomes" id="UP000675881">
    <property type="component" value="Unassembled WGS sequence"/>
</dbReference>